<dbReference type="RefSeq" id="WP_418161033.1">
    <property type="nucleotide sequence ID" value="NZ_JBBLZC010000023.1"/>
</dbReference>
<evidence type="ECO:0000256" key="5">
    <source>
        <dbReference type="ARBA" id="ARBA00048470"/>
    </source>
</evidence>
<evidence type="ECO:0000313" key="8">
    <source>
        <dbReference type="EMBL" id="MEK0085185.1"/>
    </source>
</evidence>
<feature type="domain" description="Siroheme decarboxylase AsnC-like ligand binding" evidence="6">
    <location>
        <begin position="64"/>
        <end position="151"/>
    </location>
</feature>
<dbReference type="Proteomes" id="UP001375743">
    <property type="component" value="Unassembled WGS sequence"/>
</dbReference>
<reference evidence="8 9" key="1">
    <citation type="submission" date="2024-01" db="EMBL/GenBank/DDBJ databases">
        <title>Multi-omics insights into the function and evolution of sodium benzoate biodegradation pathways in Benzoatithermus flavus gen. nov., sp. nov. from hot spring.</title>
        <authorList>
            <person name="Hu C.-J."/>
            <person name="Li W.-J."/>
        </authorList>
    </citation>
    <scope>NUCLEOTIDE SEQUENCE [LARGE SCALE GENOMIC DNA]</scope>
    <source>
        <strain evidence="8 9">SYSU G07066</strain>
    </source>
</reference>
<feature type="domain" description="Siroheme decarboxylase NirL-like HTH" evidence="7">
    <location>
        <begin position="7"/>
        <end position="53"/>
    </location>
</feature>
<dbReference type="Pfam" id="PF17805">
    <property type="entry name" value="AsnC_trans_reg2"/>
    <property type="match status" value="1"/>
</dbReference>
<sequence length="176" mass="19642">MALSAADRRLLAAIETGLPLVPRPFLVVGERIGLTEAEVIEGLRSLLARGVLRRLGIVVRHHELGYRANAMTVWDVPDEMVRDAAARLVALPFVTLCYRRPRRLPLWPYNLFCMIHGRDRARVEAEIEEATRAAGLMGLPRAVLFSRRRFKQQGARYTAGWPAQGEAGWTTSIAGS</sequence>
<proteinExistence type="inferred from homology"/>
<dbReference type="EC" id="4.1.1.111" evidence="4"/>
<comment type="caution">
    <text evidence="8">The sequence shown here is derived from an EMBL/GenBank/DDBJ whole genome shotgun (WGS) entry which is preliminary data.</text>
</comment>
<dbReference type="InterPro" id="IPR040523">
    <property type="entry name" value="AsnC_trans_reg2"/>
</dbReference>
<gene>
    <name evidence="8" type="ORF">U1T56_18685</name>
</gene>
<dbReference type="InterPro" id="IPR050684">
    <property type="entry name" value="HTH-Siroheme_Decarb"/>
</dbReference>
<comment type="pathway">
    <text evidence="2">Porphyrin-containing compound metabolism.</text>
</comment>
<comment type="catalytic activity">
    <reaction evidence="5">
        <text>siroheme + 2 H(+) = 12,18-didecarboxysiroheme + 2 CO2</text>
        <dbReference type="Rhea" id="RHEA:19093"/>
        <dbReference type="ChEBI" id="CHEBI:15378"/>
        <dbReference type="ChEBI" id="CHEBI:16526"/>
        <dbReference type="ChEBI" id="CHEBI:60052"/>
        <dbReference type="ChEBI" id="CHEBI:140497"/>
        <dbReference type="EC" id="4.1.1.111"/>
    </reaction>
</comment>
<evidence type="ECO:0000256" key="2">
    <source>
        <dbReference type="ARBA" id="ARBA00023444"/>
    </source>
</evidence>
<accession>A0ABU8XXQ9</accession>
<evidence type="ECO:0000259" key="6">
    <source>
        <dbReference type="Pfam" id="PF17805"/>
    </source>
</evidence>
<dbReference type="Gene3D" id="3.30.70.3460">
    <property type="match status" value="1"/>
</dbReference>
<dbReference type="Pfam" id="PF22451">
    <property type="entry name" value="NirdL-like_HTH"/>
    <property type="match status" value="1"/>
</dbReference>
<evidence type="ECO:0000259" key="7">
    <source>
        <dbReference type="Pfam" id="PF22451"/>
    </source>
</evidence>
<evidence type="ECO:0000313" key="9">
    <source>
        <dbReference type="Proteomes" id="UP001375743"/>
    </source>
</evidence>
<dbReference type="EMBL" id="JBBLZC010000023">
    <property type="protein sequence ID" value="MEK0085185.1"/>
    <property type="molecule type" value="Genomic_DNA"/>
</dbReference>
<dbReference type="InterPro" id="IPR053953">
    <property type="entry name" value="NirdL-like_HTH"/>
</dbReference>
<evidence type="ECO:0000256" key="1">
    <source>
        <dbReference type="ARBA" id="ARBA00023239"/>
    </source>
</evidence>
<keyword evidence="9" id="KW-1185">Reference proteome</keyword>
<comment type="similarity">
    <text evidence="3">Belongs to the Ahb/Nir family.</text>
</comment>
<evidence type="ECO:0000256" key="4">
    <source>
        <dbReference type="ARBA" id="ARBA00023471"/>
    </source>
</evidence>
<keyword evidence="1" id="KW-0456">Lyase</keyword>
<dbReference type="PANTHER" id="PTHR43413:SF1">
    <property type="entry name" value="SIROHEME DECARBOXYLASE NIRL SUBUNIT"/>
    <property type="match status" value="1"/>
</dbReference>
<dbReference type="PANTHER" id="PTHR43413">
    <property type="entry name" value="TRANSCRIPTIONAL REGULATOR, ASNC FAMILY"/>
    <property type="match status" value="1"/>
</dbReference>
<evidence type="ECO:0000256" key="3">
    <source>
        <dbReference type="ARBA" id="ARBA00023457"/>
    </source>
</evidence>
<name>A0ABU8XXQ9_9PROT</name>
<organism evidence="8 9">
    <name type="scientific">Benzoatithermus flavus</name>
    <dbReference type="NCBI Taxonomy" id="3108223"/>
    <lineage>
        <taxon>Bacteria</taxon>
        <taxon>Pseudomonadati</taxon>
        <taxon>Pseudomonadota</taxon>
        <taxon>Alphaproteobacteria</taxon>
        <taxon>Geminicoccales</taxon>
        <taxon>Geminicoccaceae</taxon>
        <taxon>Benzoatithermus</taxon>
    </lineage>
</organism>
<protein>
    <recommendedName>
        <fullName evidence="4">siroheme decarboxylase</fullName>
        <ecNumber evidence="4">4.1.1.111</ecNumber>
    </recommendedName>
</protein>